<name>A0A6J5WWA8_PRUAR</name>
<reference evidence="3" key="1">
    <citation type="journal article" date="2020" name="Genome Biol.">
        <title>Gamete binning: chromosome-level and haplotype-resolved genome assembly enabled by high-throughput single-cell sequencing of gamete genomes.</title>
        <authorList>
            <person name="Campoy J.A."/>
            <person name="Sun H."/>
            <person name="Goel M."/>
            <person name="Jiao W.-B."/>
            <person name="Folz-Donahue K."/>
            <person name="Wang N."/>
            <person name="Rubio M."/>
            <person name="Liu C."/>
            <person name="Kukat C."/>
            <person name="Ruiz D."/>
            <person name="Huettel B."/>
            <person name="Schneeberger K."/>
        </authorList>
    </citation>
    <scope>NUCLEOTIDE SEQUENCE [LARGE SCALE GENOMIC DNA]</scope>
    <source>
        <strain evidence="3">cv. Rojo Pasion</strain>
    </source>
</reference>
<dbReference type="Proteomes" id="UP000507245">
    <property type="component" value="Unassembled WGS sequence"/>
</dbReference>
<gene>
    <name evidence="2" type="ORF">ORAREDHAP_LOCUS18493</name>
</gene>
<proteinExistence type="predicted"/>
<accession>A0A6J5WWA8</accession>
<feature type="transmembrane region" description="Helical" evidence="1">
    <location>
        <begin position="70"/>
        <end position="88"/>
    </location>
</feature>
<keyword evidence="1" id="KW-0472">Membrane</keyword>
<dbReference type="AlphaFoldDB" id="A0A6J5WWA8"/>
<keyword evidence="1" id="KW-1133">Transmembrane helix</keyword>
<evidence type="ECO:0000256" key="1">
    <source>
        <dbReference type="SAM" id="Phobius"/>
    </source>
</evidence>
<feature type="transmembrane region" description="Helical" evidence="1">
    <location>
        <begin position="39"/>
        <end position="58"/>
    </location>
</feature>
<organism evidence="2 3">
    <name type="scientific">Prunus armeniaca</name>
    <name type="common">Apricot</name>
    <name type="synonym">Armeniaca vulgaris</name>
    <dbReference type="NCBI Taxonomy" id="36596"/>
    <lineage>
        <taxon>Eukaryota</taxon>
        <taxon>Viridiplantae</taxon>
        <taxon>Streptophyta</taxon>
        <taxon>Embryophyta</taxon>
        <taxon>Tracheophyta</taxon>
        <taxon>Spermatophyta</taxon>
        <taxon>Magnoliopsida</taxon>
        <taxon>eudicotyledons</taxon>
        <taxon>Gunneridae</taxon>
        <taxon>Pentapetalae</taxon>
        <taxon>rosids</taxon>
        <taxon>fabids</taxon>
        <taxon>Rosales</taxon>
        <taxon>Rosaceae</taxon>
        <taxon>Amygdaloideae</taxon>
        <taxon>Amygdaleae</taxon>
        <taxon>Prunus</taxon>
    </lineage>
</organism>
<evidence type="ECO:0008006" key="4">
    <source>
        <dbReference type="Google" id="ProtNLM"/>
    </source>
</evidence>
<evidence type="ECO:0000313" key="3">
    <source>
        <dbReference type="Proteomes" id="UP000507245"/>
    </source>
</evidence>
<dbReference type="EMBL" id="CAEKKB010000003">
    <property type="protein sequence ID" value="CAB4302648.1"/>
    <property type="molecule type" value="Genomic_DNA"/>
</dbReference>
<keyword evidence="1" id="KW-0812">Transmembrane</keyword>
<keyword evidence="3" id="KW-1185">Reference proteome</keyword>
<evidence type="ECO:0000313" key="2">
    <source>
        <dbReference type="EMBL" id="CAB4302648.1"/>
    </source>
</evidence>
<sequence>MATQRICENDKHEIKSYPVGEDKRSSCALRFWRLDNLLGWLRLGFWGGCITWVGISYLKNGGLVAIGWGRRVVVVGKGWVVVVVGVFGC</sequence>
<protein>
    <recommendedName>
        <fullName evidence="4">Transmembrane protein</fullName>
    </recommendedName>
</protein>